<evidence type="ECO:0000313" key="1">
    <source>
        <dbReference type="Ensembl" id="ENSACOP00000022538.1"/>
    </source>
</evidence>
<protein>
    <submittedName>
        <fullName evidence="1">Uncharacterized protein</fullName>
    </submittedName>
</protein>
<organism evidence="1 2">
    <name type="scientific">Amazona collaria</name>
    <name type="common">yellow-billed parrot</name>
    <dbReference type="NCBI Taxonomy" id="241587"/>
    <lineage>
        <taxon>Eukaryota</taxon>
        <taxon>Metazoa</taxon>
        <taxon>Chordata</taxon>
        <taxon>Craniata</taxon>
        <taxon>Vertebrata</taxon>
        <taxon>Euteleostomi</taxon>
        <taxon>Archelosauria</taxon>
        <taxon>Archosauria</taxon>
        <taxon>Dinosauria</taxon>
        <taxon>Saurischia</taxon>
        <taxon>Theropoda</taxon>
        <taxon>Coelurosauria</taxon>
        <taxon>Aves</taxon>
        <taxon>Neognathae</taxon>
        <taxon>Neoaves</taxon>
        <taxon>Telluraves</taxon>
        <taxon>Australaves</taxon>
        <taxon>Psittaciformes</taxon>
        <taxon>Psittacidae</taxon>
        <taxon>Amazona</taxon>
    </lineage>
</organism>
<dbReference type="Proteomes" id="UP000694522">
    <property type="component" value="Unplaced"/>
</dbReference>
<accession>A0A8B9GB55</accession>
<reference evidence="1" key="1">
    <citation type="submission" date="2025-08" db="UniProtKB">
        <authorList>
            <consortium name="Ensembl"/>
        </authorList>
    </citation>
    <scope>IDENTIFICATION</scope>
</reference>
<sequence length="155" mass="16381">MWGFIDCQALGSAHPEVLGVHVQLLAVQLRQLGVGRLQVVQVLDGLPKGGEHLLAVGTDLGVANDGRGAGQVPEVVKEPLCPGVDDQQPGLGSAFLHVDLAPEAGNELLLLGCPVHHGGLWTRDVGTGQGNGFKEGFILLHSWGRKTWTRDHPLS</sequence>
<proteinExistence type="predicted"/>
<name>A0A8B9GB55_9PSIT</name>
<dbReference type="Ensembl" id="ENSACOT00000023322.1">
    <property type="protein sequence ID" value="ENSACOP00000022538.1"/>
    <property type="gene ID" value="ENSACOG00000015362.1"/>
</dbReference>
<dbReference type="AlphaFoldDB" id="A0A8B9GB55"/>
<reference evidence="1" key="2">
    <citation type="submission" date="2025-09" db="UniProtKB">
        <authorList>
            <consortium name="Ensembl"/>
        </authorList>
    </citation>
    <scope>IDENTIFICATION</scope>
</reference>
<keyword evidence="2" id="KW-1185">Reference proteome</keyword>
<evidence type="ECO:0000313" key="2">
    <source>
        <dbReference type="Proteomes" id="UP000694522"/>
    </source>
</evidence>